<protein>
    <submittedName>
        <fullName evidence="1">Uncharacterized protein</fullName>
    </submittedName>
</protein>
<dbReference type="AlphaFoldDB" id="A0A6H1ZHA9"/>
<name>A0A6H1ZHA9_9ZZZZ</name>
<accession>A0A6H1ZHA9</accession>
<evidence type="ECO:0000313" key="1">
    <source>
        <dbReference type="EMBL" id="QJA46918.1"/>
    </source>
</evidence>
<proteinExistence type="predicted"/>
<sequence>MLLNKSGRYILTLDVGTFMPDGHRYDAVWGDCKIINVKEEFGFSPGAGHSNFYVSVNDGAVIIPGCQINGYALSSKKPPVIKLQYENGAAYSPIYTGMKK</sequence>
<gene>
    <name evidence="2" type="ORF">MM415A02977_0006</name>
    <name evidence="1" type="ORF">TM448A00578_0004</name>
</gene>
<evidence type="ECO:0000313" key="2">
    <source>
        <dbReference type="EMBL" id="QJA71928.1"/>
    </source>
</evidence>
<organism evidence="1">
    <name type="scientific">viral metagenome</name>
    <dbReference type="NCBI Taxonomy" id="1070528"/>
    <lineage>
        <taxon>unclassified sequences</taxon>
        <taxon>metagenomes</taxon>
        <taxon>organismal metagenomes</taxon>
    </lineage>
</organism>
<dbReference type="EMBL" id="MT141911">
    <property type="protein sequence ID" value="QJA71928.1"/>
    <property type="molecule type" value="Genomic_DNA"/>
</dbReference>
<reference evidence="1" key="1">
    <citation type="submission" date="2020-03" db="EMBL/GenBank/DDBJ databases">
        <title>The deep terrestrial virosphere.</title>
        <authorList>
            <person name="Holmfeldt K."/>
            <person name="Nilsson E."/>
            <person name="Simone D."/>
            <person name="Lopez-Fernandez M."/>
            <person name="Wu X."/>
            <person name="de Brujin I."/>
            <person name="Lundin D."/>
            <person name="Andersson A."/>
            <person name="Bertilsson S."/>
            <person name="Dopson M."/>
        </authorList>
    </citation>
    <scope>NUCLEOTIDE SEQUENCE</scope>
    <source>
        <strain evidence="2">MM415A02977</strain>
        <strain evidence="1">TM448A00578</strain>
    </source>
</reference>
<dbReference type="EMBL" id="MT144026">
    <property type="protein sequence ID" value="QJA46918.1"/>
    <property type="molecule type" value="Genomic_DNA"/>
</dbReference>